<sequence length="96" mass="10259">MAEEQNDFKTGLWWGMGAGLVINGIAALIIWLTGGGPILIAIGLLQIVYITPLSLFALLIRRYGQGISVGMWIMAGIIFLLNMIGCGIMVSGLSHL</sequence>
<feature type="transmembrane region" description="Helical" evidence="1">
    <location>
        <begin position="72"/>
        <end position="93"/>
    </location>
</feature>
<reference evidence="2 3" key="1">
    <citation type="journal article" date="2013" name="Int. J. Syst. Evol. Microbiol.">
        <title>Tumebacillus flagellatus sp. nov., an alpha-amylase/pullulanase-producing bacterium isolated from cassava wastewater.</title>
        <authorList>
            <person name="Wang Q."/>
            <person name="Xie N."/>
            <person name="Qin Y."/>
            <person name="Shen N."/>
            <person name="Zhu J."/>
            <person name="Mi H."/>
            <person name="Huang R."/>
        </authorList>
    </citation>
    <scope>NUCLEOTIDE SEQUENCE [LARGE SCALE GENOMIC DNA]</scope>
    <source>
        <strain evidence="2 3">GST4</strain>
    </source>
</reference>
<evidence type="ECO:0000256" key="1">
    <source>
        <dbReference type="SAM" id="Phobius"/>
    </source>
</evidence>
<gene>
    <name evidence="2" type="ORF">EL26_16065</name>
</gene>
<comment type="caution">
    <text evidence="2">The sequence shown here is derived from an EMBL/GenBank/DDBJ whole genome shotgun (WGS) entry which is preliminary data.</text>
</comment>
<name>A0A074LR47_9BACL</name>
<dbReference type="STRING" id="1157490.EL26_16065"/>
<feature type="transmembrane region" description="Helical" evidence="1">
    <location>
        <begin position="12"/>
        <end position="32"/>
    </location>
</feature>
<keyword evidence="1" id="KW-1133">Transmembrane helix</keyword>
<dbReference type="EMBL" id="JMIR01000024">
    <property type="protein sequence ID" value="KEO82298.1"/>
    <property type="molecule type" value="Genomic_DNA"/>
</dbReference>
<proteinExistence type="predicted"/>
<evidence type="ECO:0000313" key="2">
    <source>
        <dbReference type="EMBL" id="KEO82298.1"/>
    </source>
</evidence>
<accession>A0A074LR47</accession>
<organism evidence="2 3">
    <name type="scientific">Tumebacillus flagellatus</name>
    <dbReference type="NCBI Taxonomy" id="1157490"/>
    <lineage>
        <taxon>Bacteria</taxon>
        <taxon>Bacillati</taxon>
        <taxon>Bacillota</taxon>
        <taxon>Bacilli</taxon>
        <taxon>Bacillales</taxon>
        <taxon>Alicyclobacillaceae</taxon>
        <taxon>Tumebacillus</taxon>
    </lineage>
</organism>
<protein>
    <submittedName>
        <fullName evidence="2">Uncharacterized protein</fullName>
    </submittedName>
</protein>
<dbReference type="RefSeq" id="WP_038090723.1">
    <property type="nucleotide sequence ID" value="NZ_JMIR01000024.1"/>
</dbReference>
<keyword evidence="3" id="KW-1185">Reference proteome</keyword>
<evidence type="ECO:0000313" key="3">
    <source>
        <dbReference type="Proteomes" id="UP000027931"/>
    </source>
</evidence>
<keyword evidence="1" id="KW-0812">Transmembrane</keyword>
<dbReference type="AlphaFoldDB" id="A0A074LR47"/>
<dbReference type="Proteomes" id="UP000027931">
    <property type="component" value="Unassembled WGS sequence"/>
</dbReference>
<keyword evidence="1" id="KW-0472">Membrane</keyword>
<feature type="transmembrane region" description="Helical" evidence="1">
    <location>
        <begin position="38"/>
        <end position="60"/>
    </location>
</feature>